<name>A0ABV9HPM7_9MICO</name>
<organism evidence="3 4">
    <name type="scientific">Promicromonospora alba</name>
    <dbReference type="NCBI Taxonomy" id="1616110"/>
    <lineage>
        <taxon>Bacteria</taxon>
        <taxon>Bacillati</taxon>
        <taxon>Actinomycetota</taxon>
        <taxon>Actinomycetes</taxon>
        <taxon>Micrococcales</taxon>
        <taxon>Promicromonosporaceae</taxon>
        <taxon>Promicromonospora</taxon>
    </lineage>
</organism>
<dbReference type="Proteomes" id="UP001596011">
    <property type="component" value="Unassembled WGS sequence"/>
</dbReference>
<sequence>MSILIKYVERWHDAWEVVAAVASIVGSGATVGAVVVALMLGRREARDRAEAQRAELERLRQERDEARQERDKAEQTAITRQREAQARRIVLQDVMTVVEGRFGTNEVEVTVSNYSDMPVFDLTLFCPHRSSQPNRGPQVHILNPNESVTHLFRHVGSSSVSHATFRDAHGFGWERRADGSLHESGVAPRARQIVWPEEPGRST</sequence>
<protein>
    <submittedName>
        <fullName evidence="3">Uncharacterized protein</fullName>
    </submittedName>
</protein>
<reference evidence="4" key="1">
    <citation type="journal article" date="2019" name="Int. J. Syst. Evol. Microbiol.">
        <title>The Global Catalogue of Microorganisms (GCM) 10K type strain sequencing project: providing services to taxonomists for standard genome sequencing and annotation.</title>
        <authorList>
            <consortium name="The Broad Institute Genomics Platform"/>
            <consortium name="The Broad Institute Genome Sequencing Center for Infectious Disease"/>
            <person name="Wu L."/>
            <person name="Ma J."/>
        </authorList>
    </citation>
    <scope>NUCLEOTIDE SEQUENCE [LARGE SCALE GENOMIC DNA]</scope>
    <source>
        <strain evidence="4">CCUG 42722</strain>
    </source>
</reference>
<evidence type="ECO:0000256" key="2">
    <source>
        <dbReference type="SAM" id="Phobius"/>
    </source>
</evidence>
<evidence type="ECO:0000256" key="1">
    <source>
        <dbReference type="SAM" id="MobiDB-lite"/>
    </source>
</evidence>
<gene>
    <name evidence="3" type="ORF">ACFO6V_28210</name>
</gene>
<accession>A0ABV9HPM7</accession>
<feature type="region of interest" description="Disordered" evidence="1">
    <location>
        <begin position="60"/>
        <end position="79"/>
    </location>
</feature>
<comment type="caution">
    <text evidence="3">The sequence shown here is derived from an EMBL/GenBank/DDBJ whole genome shotgun (WGS) entry which is preliminary data.</text>
</comment>
<evidence type="ECO:0000313" key="3">
    <source>
        <dbReference type="EMBL" id="MFC4632159.1"/>
    </source>
</evidence>
<keyword evidence="2" id="KW-0472">Membrane</keyword>
<dbReference type="RefSeq" id="WP_377142520.1">
    <property type="nucleotide sequence ID" value="NZ_JBHSFI010000012.1"/>
</dbReference>
<evidence type="ECO:0000313" key="4">
    <source>
        <dbReference type="Proteomes" id="UP001596011"/>
    </source>
</evidence>
<keyword evidence="2" id="KW-1133">Transmembrane helix</keyword>
<feature type="transmembrane region" description="Helical" evidence="2">
    <location>
        <begin position="17"/>
        <end position="40"/>
    </location>
</feature>
<keyword evidence="2" id="KW-0812">Transmembrane</keyword>
<keyword evidence="4" id="KW-1185">Reference proteome</keyword>
<dbReference type="EMBL" id="JBHSFI010000012">
    <property type="protein sequence ID" value="MFC4632159.1"/>
    <property type="molecule type" value="Genomic_DNA"/>
</dbReference>
<proteinExistence type="predicted"/>